<evidence type="ECO:0000256" key="1">
    <source>
        <dbReference type="SAM" id="MobiDB-lite"/>
    </source>
</evidence>
<accession>A0AAP0JTH0</accession>
<dbReference type="EMBL" id="JBBNAG010000004">
    <property type="protein sequence ID" value="KAK9139926.1"/>
    <property type="molecule type" value="Genomic_DNA"/>
</dbReference>
<evidence type="ECO:0000313" key="2">
    <source>
        <dbReference type="EMBL" id="KAK9139926.1"/>
    </source>
</evidence>
<organism evidence="2 3">
    <name type="scientific">Stephania cephalantha</name>
    <dbReference type="NCBI Taxonomy" id="152367"/>
    <lineage>
        <taxon>Eukaryota</taxon>
        <taxon>Viridiplantae</taxon>
        <taxon>Streptophyta</taxon>
        <taxon>Embryophyta</taxon>
        <taxon>Tracheophyta</taxon>
        <taxon>Spermatophyta</taxon>
        <taxon>Magnoliopsida</taxon>
        <taxon>Ranunculales</taxon>
        <taxon>Menispermaceae</taxon>
        <taxon>Menispermoideae</taxon>
        <taxon>Cissampelideae</taxon>
        <taxon>Stephania</taxon>
    </lineage>
</organism>
<feature type="compositionally biased region" description="Basic and acidic residues" evidence="1">
    <location>
        <begin position="36"/>
        <end position="60"/>
    </location>
</feature>
<feature type="region of interest" description="Disordered" evidence="1">
    <location>
        <begin position="1"/>
        <end position="60"/>
    </location>
</feature>
<protein>
    <submittedName>
        <fullName evidence="2">Uncharacterized protein</fullName>
    </submittedName>
</protein>
<keyword evidence="3" id="KW-1185">Reference proteome</keyword>
<gene>
    <name evidence="2" type="ORF">Scep_009607</name>
</gene>
<sequence>MLKVPRNATSKWARREASKARKGETKVRRAMARMASEVEKGLADRAERKRGNEDGRRERG</sequence>
<dbReference type="AlphaFoldDB" id="A0AAP0JTH0"/>
<dbReference type="Proteomes" id="UP001419268">
    <property type="component" value="Unassembled WGS sequence"/>
</dbReference>
<name>A0AAP0JTH0_9MAGN</name>
<evidence type="ECO:0000313" key="3">
    <source>
        <dbReference type="Proteomes" id="UP001419268"/>
    </source>
</evidence>
<proteinExistence type="predicted"/>
<comment type="caution">
    <text evidence="2">The sequence shown here is derived from an EMBL/GenBank/DDBJ whole genome shotgun (WGS) entry which is preliminary data.</text>
</comment>
<reference evidence="2 3" key="1">
    <citation type="submission" date="2024-01" db="EMBL/GenBank/DDBJ databases">
        <title>Genome assemblies of Stephania.</title>
        <authorList>
            <person name="Yang L."/>
        </authorList>
    </citation>
    <scope>NUCLEOTIDE SEQUENCE [LARGE SCALE GENOMIC DNA]</scope>
    <source>
        <strain evidence="2">JXDWG</strain>
        <tissue evidence="2">Leaf</tissue>
    </source>
</reference>
<feature type="compositionally biased region" description="Basic and acidic residues" evidence="1">
    <location>
        <begin position="13"/>
        <end position="27"/>
    </location>
</feature>